<evidence type="ECO:0000313" key="3">
    <source>
        <dbReference type="EMBL" id="KAG5684876.1"/>
    </source>
</evidence>
<name>A0A9J6CSK1_POLVA</name>
<feature type="compositionally biased region" description="Polar residues" evidence="1">
    <location>
        <begin position="177"/>
        <end position="188"/>
    </location>
</feature>
<evidence type="ECO:0000313" key="4">
    <source>
        <dbReference type="Proteomes" id="UP001107558"/>
    </source>
</evidence>
<feature type="signal peptide" evidence="2">
    <location>
        <begin position="1"/>
        <end position="23"/>
    </location>
</feature>
<accession>A0A9J6CSK1</accession>
<gene>
    <name evidence="3" type="ORF">PVAND_014086</name>
</gene>
<feature type="region of interest" description="Disordered" evidence="1">
    <location>
        <begin position="44"/>
        <end position="91"/>
    </location>
</feature>
<sequence>MHLTKNLISIALVTLLLAHIAAAQDTQKRNSLLAKRAGNKNIFQKSTTTTAEPAAYEDEEYVEGLEGDLEQQQHDDEDHSSTTTTTTEAPKKMIRPSVRPMRSNEDLLSALKKRRLNQKNDKAAVTQKPVQEEKQQFEPVEVKTPKPKPSIASNSNAGNRRFGGHKSANVKAPVQDNHAQNIEEPSSKTFKRSNRFSARTN</sequence>
<dbReference type="OrthoDB" id="8197504at2759"/>
<feature type="compositionally biased region" description="Acidic residues" evidence="1">
    <location>
        <begin position="55"/>
        <end position="69"/>
    </location>
</feature>
<protein>
    <submittedName>
        <fullName evidence="3">Uncharacterized protein</fullName>
    </submittedName>
</protein>
<feature type="chain" id="PRO_5039897930" evidence="2">
    <location>
        <begin position="24"/>
        <end position="201"/>
    </location>
</feature>
<dbReference type="AlphaFoldDB" id="A0A9J6CSK1"/>
<evidence type="ECO:0000256" key="2">
    <source>
        <dbReference type="SAM" id="SignalP"/>
    </source>
</evidence>
<keyword evidence="4" id="KW-1185">Reference proteome</keyword>
<comment type="caution">
    <text evidence="3">The sequence shown here is derived from an EMBL/GenBank/DDBJ whole genome shotgun (WGS) entry which is preliminary data.</text>
</comment>
<organism evidence="3 4">
    <name type="scientific">Polypedilum vanderplanki</name>
    <name type="common">Sleeping chironomid midge</name>
    <dbReference type="NCBI Taxonomy" id="319348"/>
    <lineage>
        <taxon>Eukaryota</taxon>
        <taxon>Metazoa</taxon>
        <taxon>Ecdysozoa</taxon>
        <taxon>Arthropoda</taxon>
        <taxon>Hexapoda</taxon>
        <taxon>Insecta</taxon>
        <taxon>Pterygota</taxon>
        <taxon>Neoptera</taxon>
        <taxon>Endopterygota</taxon>
        <taxon>Diptera</taxon>
        <taxon>Nematocera</taxon>
        <taxon>Chironomoidea</taxon>
        <taxon>Chironomidae</taxon>
        <taxon>Chironominae</taxon>
        <taxon>Polypedilum</taxon>
        <taxon>Polypedilum</taxon>
    </lineage>
</organism>
<dbReference type="Proteomes" id="UP001107558">
    <property type="component" value="Chromosome 1"/>
</dbReference>
<proteinExistence type="predicted"/>
<feature type="compositionally biased region" description="Basic and acidic residues" evidence="1">
    <location>
        <begin position="71"/>
        <end position="80"/>
    </location>
</feature>
<keyword evidence="2" id="KW-0732">Signal</keyword>
<dbReference type="EMBL" id="JADBJN010000001">
    <property type="protein sequence ID" value="KAG5684876.1"/>
    <property type="molecule type" value="Genomic_DNA"/>
</dbReference>
<evidence type="ECO:0000256" key="1">
    <source>
        <dbReference type="SAM" id="MobiDB-lite"/>
    </source>
</evidence>
<feature type="compositionally biased region" description="Basic and acidic residues" evidence="1">
    <location>
        <begin position="130"/>
        <end position="144"/>
    </location>
</feature>
<reference evidence="3" key="1">
    <citation type="submission" date="2021-03" db="EMBL/GenBank/DDBJ databases">
        <title>Chromosome level genome of the anhydrobiotic midge Polypedilum vanderplanki.</title>
        <authorList>
            <person name="Yoshida Y."/>
            <person name="Kikawada T."/>
            <person name="Gusev O."/>
        </authorList>
    </citation>
    <scope>NUCLEOTIDE SEQUENCE</scope>
    <source>
        <strain evidence="3">NIAS01</strain>
        <tissue evidence="3">Whole body or cell culture</tissue>
    </source>
</reference>
<feature type="region of interest" description="Disordered" evidence="1">
    <location>
        <begin position="114"/>
        <end position="201"/>
    </location>
</feature>